<proteinExistence type="predicted"/>
<reference evidence="2 3" key="1">
    <citation type="submission" date="2016-04" db="EMBL/GenBank/DDBJ databases">
        <title>Complete genome sequence and analysis of deep-sea sediment isolate, Amycolatopsis sp. WP1.</title>
        <authorList>
            <person name="Wang H."/>
            <person name="Chen S."/>
            <person name="Wu Q."/>
        </authorList>
    </citation>
    <scope>NUCLEOTIDE SEQUENCE [LARGE SCALE GENOMIC DNA]</scope>
    <source>
        <strain evidence="2 3">WP1</strain>
    </source>
</reference>
<dbReference type="OrthoDB" id="3730926at2"/>
<accession>A0A344L7Y3</accession>
<gene>
    <name evidence="2" type="ORF">A4R43_17845</name>
</gene>
<evidence type="ECO:0000259" key="1">
    <source>
        <dbReference type="SMART" id="SM00418"/>
    </source>
</evidence>
<organism evidence="2 3">
    <name type="scientific">Amycolatopsis albispora</name>
    <dbReference type="NCBI Taxonomy" id="1804986"/>
    <lineage>
        <taxon>Bacteria</taxon>
        <taxon>Bacillati</taxon>
        <taxon>Actinomycetota</taxon>
        <taxon>Actinomycetes</taxon>
        <taxon>Pseudonocardiales</taxon>
        <taxon>Pseudonocardiaceae</taxon>
        <taxon>Amycolatopsis</taxon>
    </lineage>
</organism>
<dbReference type="RefSeq" id="WP_113693397.1">
    <property type="nucleotide sequence ID" value="NZ_CP015163.1"/>
</dbReference>
<dbReference type="SUPFAM" id="SSF46785">
    <property type="entry name" value="Winged helix' DNA-binding domain"/>
    <property type="match status" value="1"/>
</dbReference>
<dbReference type="KEGG" id="aab:A4R43_17845"/>
<dbReference type="Pfam" id="PF12840">
    <property type="entry name" value="HTH_20"/>
    <property type="match status" value="1"/>
</dbReference>
<dbReference type="Proteomes" id="UP000250434">
    <property type="component" value="Chromosome"/>
</dbReference>
<dbReference type="InterPro" id="IPR036388">
    <property type="entry name" value="WH-like_DNA-bd_sf"/>
</dbReference>
<evidence type="ECO:0000313" key="3">
    <source>
        <dbReference type="Proteomes" id="UP000250434"/>
    </source>
</evidence>
<name>A0A344L7Y3_9PSEU</name>
<dbReference type="InterPro" id="IPR036390">
    <property type="entry name" value="WH_DNA-bd_sf"/>
</dbReference>
<protein>
    <recommendedName>
        <fullName evidence="1">HTH arsR-type domain-containing protein</fullName>
    </recommendedName>
</protein>
<dbReference type="GO" id="GO:0003700">
    <property type="term" value="F:DNA-binding transcription factor activity"/>
    <property type="evidence" value="ECO:0007669"/>
    <property type="project" value="InterPro"/>
</dbReference>
<dbReference type="AlphaFoldDB" id="A0A344L7Y3"/>
<dbReference type="EMBL" id="CP015163">
    <property type="protein sequence ID" value="AXB44157.1"/>
    <property type="molecule type" value="Genomic_DNA"/>
</dbReference>
<keyword evidence="3" id="KW-1185">Reference proteome</keyword>
<feature type="domain" description="HTH arsR-type" evidence="1">
    <location>
        <begin position="70"/>
        <end position="144"/>
    </location>
</feature>
<evidence type="ECO:0000313" key="2">
    <source>
        <dbReference type="EMBL" id="AXB44157.1"/>
    </source>
</evidence>
<sequence>MSTELSDRVAELERRVAALENREQVTEPEPPDDDGVITYAGQLTRPGELEWQVTLPSSRVLALDDPPRIEVLSALAHPARVAIVRRLAEHGSQPGAALQEAAELGSAGQFYHHLKALTGAGIVEQDKRGSYRLRARAAIPALVLLAAAADIAGQLR</sequence>
<dbReference type="Gene3D" id="1.10.10.10">
    <property type="entry name" value="Winged helix-like DNA-binding domain superfamily/Winged helix DNA-binding domain"/>
    <property type="match status" value="1"/>
</dbReference>
<dbReference type="CDD" id="cd00090">
    <property type="entry name" value="HTH_ARSR"/>
    <property type="match status" value="1"/>
</dbReference>
<dbReference type="InterPro" id="IPR001845">
    <property type="entry name" value="HTH_ArsR_DNA-bd_dom"/>
</dbReference>
<dbReference type="InterPro" id="IPR011991">
    <property type="entry name" value="ArsR-like_HTH"/>
</dbReference>
<dbReference type="SMART" id="SM00418">
    <property type="entry name" value="HTH_ARSR"/>
    <property type="match status" value="1"/>
</dbReference>